<reference evidence="3" key="1">
    <citation type="submission" date="2022-11" db="UniProtKB">
        <authorList>
            <consortium name="WormBaseParasite"/>
        </authorList>
    </citation>
    <scope>IDENTIFICATION</scope>
</reference>
<proteinExistence type="predicted"/>
<protein>
    <submittedName>
        <fullName evidence="3">Uncharacterized protein</fullName>
    </submittedName>
</protein>
<accession>A0A915JQR5</accession>
<sequence length="143" mass="16307">MPTATGYFTQKTVTTTTTTTKTVPKQKENVQYFTSQEKKYNNSGPPVPEPRNYKAMTNRDMNKILTDVKSGQNKNVVLDTLAALVTDCNATAEVLRSRSSSKTNVNEEQRDVSQFFEKHSLWRSKKKDVSKEHGLVIFYSYEN</sequence>
<organism evidence="2 3">
    <name type="scientific">Romanomermis culicivorax</name>
    <name type="common">Nematode worm</name>
    <dbReference type="NCBI Taxonomy" id="13658"/>
    <lineage>
        <taxon>Eukaryota</taxon>
        <taxon>Metazoa</taxon>
        <taxon>Ecdysozoa</taxon>
        <taxon>Nematoda</taxon>
        <taxon>Enoplea</taxon>
        <taxon>Dorylaimia</taxon>
        <taxon>Mermithida</taxon>
        <taxon>Mermithoidea</taxon>
        <taxon>Mermithidae</taxon>
        <taxon>Romanomermis</taxon>
    </lineage>
</organism>
<name>A0A915JQR5_ROMCU</name>
<evidence type="ECO:0000313" key="2">
    <source>
        <dbReference type="Proteomes" id="UP000887565"/>
    </source>
</evidence>
<dbReference type="AlphaFoldDB" id="A0A915JQR5"/>
<dbReference type="WBParaSite" id="nRc.2.0.1.t28443-RA">
    <property type="protein sequence ID" value="nRc.2.0.1.t28443-RA"/>
    <property type="gene ID" value="nRc.2.0.1.g28443"/>
</dbReference>
<keyword evidence="2" id="KW-1185">Reference proteome</keyword>
<evidence type="ECO:0000256" key="1">
    <source>
        <dbReference type="SAM" id="MobiDB-lite"/>
    </source>
</evidence>
<evidence type="ECO:0000313" key="3">
    <source>
        <dbReference type="WBParaSite" id="nRc.2.0.1.t28443-RA"/>
    </source>
</evidence>
<dbReference type="Proteomes" id="UP000887565">
    <property type="component" value="Unplaced"/>
</dbReference>
<feature type="region of interest" description="Disordered" evidence="1">
    <location>
        <begin position="34"/>
        <end position="53"/>
    </location>
</feature>